<organism evidence="6 7">
    <name type="scientific">Rhodopseudomonas palustris (strain DX-1)</name>
    <dbReference type="NCBI Taxonomy" id="652103"/>
    <lineage>
        <taxon>Bacteria</taxon>
        <taxon>Pseudomonadati</taxon>
        <taxon>Pseudomonadota</taxon>
        <taxon>Alphaproteobacteria</taxon>
        <taxon>Hyphomicrobiales</taxon>
        <taxon>Nitrobacteraceae</taxon>
        <taxon>Rhodopseudomonas</taxon>
    </lineage>
</organism>
<dbReference type="InterPro" id="IPR050469">
    <property type="entry name" value="Diguanylate_Cyclase"/>
</dbReference>
<feature type="region of interest" description="Disordered" evidence="3">
    <location>
        <begin position="384"/>
        <end position="406"/>
    </location>
</feature>
<dbReference type="InterPro" id="IPR000160">
    <property type="entry name" value="GGDEF_dom"/>
</dbReference>
<dbReference type="OrthoDB" id="9759607at2"/>
<feature type="compositionally biased region" description="Basic and acidic residues" evidence="3">
    <location>
        <begin position="395"/>
        <end position="406"/>
    </location>
</feature>
<comment type="catalytic activity">
    <reaction evidence="2">
        <text>2 GTP = 3',3'-c-di-GMP + 2 diphosphate</text>
        <dbReference type="Rhea" id="RHEA:24898"/>
        <dbReference type="ChEBI" id="CHEBI:33019"/>
        <dbReference type="ChEBI" id="CHEBI:37565"/>
        <dbReference type="ChEBI" id="CHEBI:58805"/>
        <dbReference type="EC" id="2.7.7.65"/>
    </reaction>
</comment>
<dbReference type="eggNOG" id="COG3706">
    <property type="taxonomic scope" value="Bacteria"/>
</dbReference>
<dbReference type="KEGG" id="rpx:Rpdx1_3285"/>
<feature type="transmembrane region" description="Helical" evidence="4">
    <location>
        <begin position="151"/>
        <end position="173"/>
    </location>
</feature>
<dbReference type="PROSITE" id="PS50887">
    <property type="entry name" value="GGDEF"/>
    <property type="match status" value="1"/>
</dbReference>
<dbReference type="GO" id="GO:0043709">
    <property type="term" value="P:cell adhesion involved in single-species biofilm formation"/>
    <property type="evidence" value="ECO:0007669"/>
    <property type="project" value="TreeGrafter"/>
</dbReference>
<accession>E6VPJ8</accession>
<dbReference type="PANTHER" id="PTHR45138">
    <property type="entry name" value="REGULATORY COMPONENTS OF SENSORY TRANSDUCTION SYSTEM"/>
    <property type="match status" value="1"/>
</dbReference>
<dbReference type="BioCyc" id="RPAL652103:RPDX1_RS16210-MONOMER"/>
<dbReference type="NCBIfam" id="TIGR00254">
    <property type="entry name" value="GGDEF"/>
    <property type="match status" value="1"/>
</dbReference>
<dbReference type="SUPFAM" id="SSF55073">
    <property type="entry name" value="Nucleotide cyclase"/>
    <property type="match status" value="1"/>
</dbReference>
<keyword evidence="4" id="KW-0472">Membrane</keyword>
<keyword evidence="4" id="KW-0812">Transmembrane</keyword>
<evidence type="ECO:0000256" key="3">
    <source>
        <dbReference type="SAM" id="MobiDB-lite"/>
    </source>
</evidence>
<evidence type="ECO:0000259" key="5">
    <source>
        <dbReference type="PROSITE" id="PS50887"/>
    </source>
</evidence>
<dbReference type="GO" id="GO:0052621">
    <property type="term" value="F:diguanylate cyclase activity"/>
    <property type="evidence" value="ECO:0007669"/>
    <property type="project" value="UniProtKB-EC"/>
</dbReference>
<evidence type="ECO:0000256" key="2">
    <source>
        <dbReference type="ARBA" id="ARBA00034247"/>
    </source>
</evidence>
<dbReference type="EMBL" id="CP002418">
    <property type="protein sequence ID" value="ADU44858.1"/>
    <property type="molecule type" value="Genomic_DNA"/>
</dbReference>
<name>E6VPJ8_RHOPX</name>
<dbReference type="GO" id="GO:0005886">
    <property type="term" value="C:plasma membrane"/>
    <property type="evidence" value="ECO:0007669"/>
    <property type="project" value="TreeGrafter"/>
</dbReference>
<evidence type="ECO:0000313" key="6">
    <source>
        <dbReference type="EMBL" id="ADU44858.1"/>
    </source>
</evidence>
<evidence type="ECO:0000256" key="1">
    <source>
        <dbReference type="ARBA" id="ARBA00012528"/>
    </source>
</evidence>
<evidence type="ECO:0000256" key="4">
    <source>
        <dbReference type="SAM" id="Phobius"/>
    </source>
</evidence>
<feature type="transmembrane region" description="Helical" evidence="4">
    <location>
        <begin position="102"/>
        <end position="121"/>
    </location>
</feature>
<feature type="transmembrane region" description="Helical" evidence="4">
    <location>
        <begin position="42"/>
        <end position="64"/>
    </location>
</feature>
<dbReference type="InterPro" id="IPR029787">
    <property type="entry name" value="Nucleotide_cyclase"/>
</dbReference>
<dbReference type="AlphaFoldDB" id="E6VPJ8"/>
<evidence type="ECO:0000313" key="7">
    <source>
        <dbReference type="Proteomes" id="UP000001402"/>
    </source>
</evidence>
<proteinExistence type="predicted"/>
<protein>
    <recommendedName>
        <fullName evidence="1">diguanylate cyclase</fullName>
        <ecNumber evidence="1">2.7.7.65</ecNumber>
    </recommendedName>
</protein>
<dbReference type="SMART" id="SM00267">
    <property type="entry name" value="GGDEF"/>
    <property type="match status" value="1"/>
</dbReference>
<feature type="transmembrane region" description="Helical" evidence="4">
    <location>
        <begin position="70"/>
        <end position="90"/>
    </location>
</feature>
<dbReference type="CDD" id="cd01949">
    <property type="entry name" value="GGDEF"/>
    <property type="match status" value="1"/>
</dbReference>
<dbReference type="STRING" id="652103.Rpdx1_3285"/>
<dbReference type="Gene3D" id="3.30.70.270">
    <property type="match status" value="1"/>
</dbReference>
<dbReference type="Proteomes" id="UP000001402">
    <property type="component" value="Chromosome"/>
</dbReference>
<feature type="domain" description="GGDEF" evidence="5">
    <location>
        <begin position="254"/>
        <end position="389"/>
    </location>
</feature>
<dbReference type="InterPro" id="IPR043128">
    <property type="entry name" value="Rev_trsase/Diguanyl_cyclase"/>
</dbReference>
<feature type="transmembrane region" description="Helical" evidence="4">
    <location>
        <begin position="179"/>
        <end position="199"/>
    </location>
</feature>
<reference evidence="6" key="1">
    <citation type="submission" date="2010-12" db="EMBL/GenBank/DDBJ databases">
        <title>Complete sequence of Rhodopseudomonas palustris DX-1.</title>
        <authorList>
            <consortium name="US DOE Joint Genome Institute"/>
            <person name="Lucas S."/>
            <person name="Copeland A."/>
            <person name="Lapidus A."/>
            <person name="Cheng J.-F."/>
            <person name="Goodwin L."/>
            <person name="Pitluck S."/>
            <person name="Misra M."/>
            <person name="Chertkov O."/>
            <person name="Detter J.C."/>
            <person name="Han C."/>
            <person name="Tapia R."/>
            <person name="Land M."/>
            <person name="Hauser L."/>
            <person name="Kyrpides N."/>
            <person name="Ivanova N."/>
            <person name="Ovchinnikova G."/>
            <person name="Logan B."/>
            <person name="Oda Y."/>
            <person name="Harwood C."/>
            <person name="Woyke T."/>
        </authorList>
    </citation>
    <scope>NUCLEOTIDE SEQUENCE [LARGE SCALE GENOMIC DNA]</scope>
    <source>
        <strain evidence="6">DX-1</strain>
    </source>
</reference>
<dbReference type="EC" id="2.7.7.65" evidence="1"/>
<keyword evidence="4" id="KW-1133">Transmembrane helix</keyword>
<feature type="transmembrane region" description="Helical" evidence="4">
    <location>
        <begin position="127"/>
        <end position="144"/>
    </location>
</feature>
<dbReference type="GO" id="GO:1902201">
    <property type="term" value="P:negative regulation of bacterial-type flagellum-dependent cell motility"/>
    <property type="evidence" value="ECO:0007669"/>
    <property type="project" value="TreeGrafter"/>
</dbReference>
<dbReference type="HOGENOM" id="CLU_000445_11_2_5"/>
<gene>
    <name evidence="6" type="ordered locus">Rpdx1_3285</name>
</gene>
<dbReference type="FunFam" id="3.30.70.270:FF:000001">
    <property type="entry name" value="Diguanylate cyclase domain protein"/>
    <property type="match status" value="1"/>
</dbReference>
<dbReference type="PANTHER" id="PTHR45138:SF9">
    <property type="entry name" value="DIGUANYLATE CYCLASE DGCM-RELATED"/>
    <property type="match status" value="1"/>
</dbReference>
<dbReference type="Pfam" id="PF00990">
    <property type="entry name" value="GGDEF"/>
    <property type="match status" value="1"/>
</dbReference>
<sequence length="406" mass="44585">MSTTLAAVEAQIGLGRRRSTIFPPELERQFESDNNGRRCSRLANGIVGSAAFYNLFVIVDYLLLPDVWVVSAWIHFSIITPWMLIAASLISRKPPPLVRECIAATIPVLIFLQIDICFYLTKCEIAAHYQYVIIPTILYTNVSLHRLQFRFALGVTCFAIVSHLVVLSTVSYVSTTETILIVAQIMTCAYITMIVNVTMDRDQRRAYLASLRDRLCHLEAAEVARRDPLTGLPNRLKLERAIADLWAGGRDAAAMVSVIMVDFDHFKSLNDRYGHSIGDLCLRQVAALISAELPADDSLAVRYGGEEFLLVLPGMPSSDAVRLAERIRRKVEDASAGNAFGAELAITASFGVAGALISDLSSESLIAAADKALYVAKRNGRNRVWPPPSDAAAEPSRHDEAHGALL</sequence>